<dbReference type="GO" id="GO:0008380">
    <property type="term" value="P:RNA splicing"/>
    <property type="evidence" value="ECO:0007669"/>
    <property type="project" value="UniProtKB-KW"/>
</dbReference>
<dbReference type="PANTHER" id="PTHR23147">
    <property type="entry name" value="SERINE/ARGININE RICH SPLICING FACTOR"/>
    <property type="match status" value="1"/>
</dbReference>
<dbReference type="Pfam" id="PF00076">
    <property type="entry name" value="RRM_1"/>
    <property type="match status" value="1"/>
</dbReference>
<dbReference type="GO" id="GO:0006397">
    <property type="term" value="P:mRNA processing"/>
    <property type="evidence" value="ECO:0007669"/>
    <property type="project" value="UniProtKB-KW"/>
</dbReference>
<dbReference type="GO" id="GO:0003723">
    <property type="term" value="F:RNA binding"/>
    <property type="evidence" value="ECO:0007669"/>
    <property type="project" value="UniProtKB-UniRule"/>
</dbReference>
<accession>A0AA36ED22</accession>
<name>A0AA36ED22_LACSI</name>
<dbReference type="SMART" id="SM00360">
    <property type="entry name" value="RRM"/>
    <property type="match status" value="1"/>
</dbReference>
<evidence type="ECO:0000256" key="3">
    <source>
        <dbReference type="ARBA" id="ARBA00023187"/>
    </source>
</evidence>
<organism evidence="6 7">
    <name type="scientific">Lactuca saligna</name>
    <name type="common">Willowleaf lettuce</name>
    <dbReference type="NCBI Taxonomy" id="75948"/>
    <lineage>
        <taxon>Eukaryota</taxon>
        <taxon>Viridiplantae</taxon>
        <taxon>Streptophyta</taxon>
        <taxon>Embryophyta</taxon>
        <taxon>Tracheophyta</taxon>
        <taxon>Spermatophyta</taxon>
        <taxon>Magnoliopsida</taxon>
        <taxon>eudicotyledons</taxon>
        <taxon>Gunneridae</taxon>
        <taxon>Pentapetalae</taxon>
        <taxon>asterids</taxon>
        <taxon>campanulids</taxon>
        <taxon>Asterales</taxon>
        <taxon>Asteraceae</taxon>
        <taxon>Cichorioideae</taxon>
        <taxon>Cichorieae</taxon>
        <taxon>Lactucinae</taxon>
        <taxon>Lactuca</taxon>
    </lineage>
</organism>
<dbReference type="InterPro" id="IPR050907">
    <property type="entry name" value="SRSF"/>
</dbReference>
<dbReference type="Proteomes" id="UP001177003">
    <property type="component" value="Chromosome 6"/>
</dbReference>
<feature type="domain" description="RRM" evidence="5">
    <location>
        <begin position="19"/>
        <end position="96"/>
    </location>
</feature>
<dbReference type="InterPro" id="IPR012677">
    <property type="entry name" value="Nucleotide-bd_a/b_plait_sf"/>
</dbReference>
<evidence type="ECO:0000256" key="4">
    <source>
        <dbReference type="PROSITE-ProRule" id="PRU00176"/>
    </source>
</evidence>
<dbReference type="CDD" id="cd00590">
    <property type="entry name" value="RRM_SF"/>
    <property type="match status" value="1"/>
</dbReference>
<sequence>MRSVDEIGNRQVYSPATITTMFISNFPDGTRKEIIKRIFSKYGDISDVYMATKKGLNRRNFAFVRFRGVEDVARLEAFLQGLKCTGSMLEVNMAKFERNEAIKIIRVIRDIC</sequence>
<evidence type="ECO:0000313" key="6">
    <source>
        <dbReference type="EMBL" id="CAI9291986.1"/>
    </source>
</evidence>
<gene>
    <name evidence="6" type="ORF">LSALG_LOCUS31092</name>
</gene>
<keyword evidence="7" id="KW-1185">Reference proteome</keyword>
<keyword evidence="1" id="KW-0507">mRNA processing</keyword>
<dbReference type="GO" id="GO:0005681">
    <property type="term" value="C:spliceosomal complex"/>
    <property type="evidence" value="ECO:0007669"/>
    <property type="project" value="UniProtKB-KW"/>
</dbReference>
<dbReference type="InterPro" id="IPR000504">
    <property type="entry name" value="RRM_dom"/>
</dbReference>
<evidence type="ECO:0000259" key="5">
    <source>
        <dbReference type="PROSITE" id="PS50102"/>
    </source>
</evidence>
<dbReference type="AlphaFoldDB" id="A0AA36ED22"/>
<dbReference type="InterPro" id="IPR035979">
    <property type="entry name" value="RBD_domain_sf"/>
</dbReference>
<keyword evidence="3" id="KW-0508">mRNA splicing</keyword>
<evidence type="ECO:0000256" key="2">
    <source>
        <dbReference type="ARBA" id="ARBA00022728"/>
    </source>
</evidence>
<evidence type="ECO:0000313" key="7">
    <source>
        <dbReference type="Proteomes" id="UP001177003"/>
    </source>
</evidence>
<keyword evidence="4" id="KW-0694">RNA-binding</keyword>
<dbReference type="SUPFAM" id="SSF54928">
    <property type="entry name" value="RNA-binding domain, RBD"/>
    <property type="match status" value="1"/>
</dbReference>
<dbReference type="Gene3D" id="3.30.70.330">
    <property type="match status" value="1"/>
</dbReference>
<proteinExistence type="predicted"/>
<keyword evidence="2" id="KW-0747">Spliceosome</keyword>
<protein>
    <recommendedName>
        <fullName evidence="5">RRM domain-containing protein</fullName>
    </recommendedName>
</protein>
<evidence type="ECO:0000256" key="1">
    <source>
        <dbReference type="ARBA" id="ARBA00022664"/>
    </source>
</evidence>
<reference evidence="6" key="1">
    <citation type="submission" date="2023-04" db="EMBL/GenBank/DDBJ databases">
        <authorList>
            <person name="Vijverberg K."/>
            <person name="Xiong W."/>
            <person name="Schranz E."/>
        </authorList>
    </citation>
    <scope>NUCLEOTIDE SEQUENCE</scope>
</reference>
<dbReference type="EMBL" id="OX465082">
    <property type="protein sequence ID" value="CAI9291986.1"/>
    <property type="molecule type" value="Genomic_DNA"/>
</dbReference>
<dbReference type="PROSITE" id="PS50102">
    <property type="entry name" value="RRM"/>
    <property type="match status" value="1"/>
</dbReference>